<dbReference type="PROSITE" id="PS00464">
    <property type="entry name" value="RIBOSOMAL_L22"/>
    <property type="match status" value="1"/>
</dbReference>
<comment type="caution">
    <text evidence="11">The sequence shown here is derived from an EMBL/GenBank/DDBJ whole genome shotgun (WGS) entry which is preliminary data.</text>
</comment>
<keyword evidence="12" id="KW-1185">Reference proteome</keyword>
<dbReference type="Proteomes" id="UP000241436">
    <property type="component" value="Unassembled WGS sequence"/>
</dbReference>
<reference evidence="12" key="2">
    <citation type="journal article" date="2018" name="Environ. Microbiol.">
        <title>Bloom of a denitrifying methanotroph, 'Candidatus Methylomirabilis limnetica', in a deep stratified lake.</title>
        <authorList>
            <person name="Graf J.S."/>
            <person name="Mayr M.J."/>
            <person name="Marchant H.K."/>
            <person name="Tienken D."/>
            <person name="Hach P.F."/>
            <person name="Brand A."/>
            <person name="Schubert C.J."/>
            <person name="Kuypers M.M."/>
            <person name="Milucka J."/>
        </authorList>
    </citation>
    <scope>NUCLEOTIDE SEQUENCE [LARGE SCALE GENOMIC DNA]</scope>
    <source>
        <strain evidence="12">Zug</strain>
    </source>
</reference>
<dbReference type="GO" id="GO:0003735">
    <property type="term" value="F:structural constituent of ribosome"/>
    <property type="evidence" value="ECO:0007669"/>
    <property type="project" value="InterPro"/>
</dbReference>
<evidence type="ECO:0000313" key="12">
    <source>
        <dbReference type="Proteomes" id="UP000241436"/>
    </source>
</evidence>
<evidence type="ECO:0000256" key="6">
    <source>
        <dbReference type="ARBA" id="ARBA00035207"/>
    </source>
</evidence>
<dbReference type="SUPFAM" id="SSF54843">
    <property type="entry name" value="Ribosomal protein L22"/>
    <property type="match status" value="1"/>
</dbReference>
<proteinExistence type="inferred from homology"/>
<dbReference type="Pfam" id="PF00237">
    <property type="entry name" value="Ribosomal_L22"/>
    <property type="match status" value="1"/>
</dbReference>
<evidence type="ECO:0000256" key="2">
    <source>
        <dbReference type="ARBA" id="ARBA00022730"/>
    </source>
</evidence>
<dbReference type="InterPro" id="IPR018260">
    <property type="entry name" value="Ribosomal_uL22_CS"/>
</dbReference>
<dbReference type="CDD" id="cd00336">
    <property type="entry name" value="Ribosomal_L22"/>
    <property type="match status" value="1"/>
</dbReference>
<keyword evidence="2 7" id="KW-0699">rRNA-binding</keyword>
<dbReference type="AlphaFoldDB" id="A0A2T4TX95"/>
<comment type="function">
    <text evidence="7 10">This protein binds specifically to 23S rRNA; its binding is stimulated by other ribosomal proteins, e.g., L4, L17, and L20. It is important during the early stages of 50S assembly. It makes multiple contacts with different domains of the 23S rRNA in the assembled 50S subunit and ribosome.</text>
</comment>
<comment type="function">
    <text evidence="7">The globular domain of the protein is located near the polypeptide exit tunnel on the outside of the subunit, while an extended beta-hairpin is found that lines the wall of the exit tunnel in the center of the 70S ribosome.</text>
</comment>
<dbReference type="InterPro" id="IPR001063">
    <property type="entry name" value="Ribosomal_uL22"/>
</dbReference>
<keyword evidence="4 7" id="KW-0689">Ribosomal protein</keyword>
<evidence type="ECO:0000256" key="9">
    <source>
        <dbReference type="RuleBase" id="RU004006"/>
    </source>
</evidence>
<dbReference type="InterPro" id="IPR047867">
    <property type="entry name" value="Ribosomal_uL22_bac/org-type"/>
</dbReference>
<organism evidence="11 12">
    <name type="scientific">Candidatus Methylomirabilis limnetica</name>
    <dbReference type="NCBI Taxonomy" id="2033718"/>
    <lineage>
        <taxon>Bacteria</taxon>
        <taxon>Candidatus Methylomirabilota</taxon>
        <taxon>Candidatus Methylomirabilia</taxon>
        <taxon>Candidatus Methylomirabilales</taxon>
        <taxon>Candidatus Methylomirabilaceae</taxon>
        <taxon>Candidatus Methylomirabilis</taxon>
    </lineage>
</organism>
<evidence type="ECO:0000256" key="7">
    <source>
        <dbReference type="HAMAP-Rule" id="MF_01331"/>
    </source>
</evidence>
<dbReference type="PANTHER" id="PTHR13501:SF8">
    <property type="entry name" value="LARGE RIBOSOMAL SUBUNIT PROTEIN UL22M"/>
    <property type="match status" value="1"/>
</dbReference>
<evidence type="ECO:0000256" key="5">
    <source>
        <dbReference type="ARBA" id="ARBA00023274"/>
    </source>
</evidence>
<sequence length="115" mass="12857">MECRAVGRFIGIPARKARLVVDLVRGCGINQALNTMKFTKKYAAKVVEKILKSALANAQHNHGAKNVDRLFVKEAFVNQGPTTKRMRPRAMGRANTIRKRSSHITIVLTEKESAR</sequence>
<name>A0A2T4TX95_9BACT</name>
<gene>
    <name evidence="7" type="primary">rplV</name>
    <name evidence="11" type="ORF">CLG94_08055</name>
</gene>
<dbReference type="GO" id="GO:0022625">
    <property type="term" value="C:cytosolic large ribosomal subunit"/>
    <property type="evidence" value="ECO:0007669"/>
    <property type="project" value="TreeGrafter"/>
</dbReference>
<dbReference type="Gene3D" id="3.90.470.10">
    <property type="entry name" value="Ribosomal protein L22/L17"/>
    <property type="match status" value="1"/>
</dbReference>
<evidence type="ECO:0000256" key="8">
    <source>
        <dbReference type="RuleBase" id="RU004005"/>
    </source>
</evidence>
<dbReference type="HAMAP" id="MF_01331_B">
    <property type="entry name" value="Ribosomal_uL22_B"/>
    <property type="match status" value="1"/>
</dbReference>
<evidence type="ECO:0000313" key="11">
    <source>
        <dbReference type="EMBL" id="PTL35707.1"/>
    </source>
</evidence>
<evidence type="ECO:0000256" key="10">
    <source>
        <dbReference type="RuleBase" id="RU004008"/>
    </source>
</evidence>
<dbReference type="InterPro" id="IPR036394">
    <property type="entry name" value="Ribosomal_uL22_sf"/>
</dbReference>
<reference evidence="11 12" key="1">
    <citation type="submission" date="2017-09" db="EMBL/GenBank/DDBJ databases">
        <title>Bloom of a denitrifying methanotroph, Candidatus Methylomirabilis limnetica, in a deep stratified lake.</title>
        <authorList>
            <person name="Graf J.S."/>
            <person name="Marchant H.K."/>
            <person name="Tienken D."/>
            <person name="Hach P.F."/>
            <person name="Brand A."/>
            <person name="Schubert C.J."/>
            <person name="Kuypers M.M."/>
            <person name="Milucka J."/>
        </authorList>
    </citation>
    <scope>NUCLEOTIDE SEQUENCE [LARGE SCALE GENOMIC DNA]</scope>
    <source>
        <strain evidence="11 12">Zug</strain>
    </source>
</reference>
<dbReference type="NCBIfam" id="TIGR01044">
    <property type="entry name" value="rplV_bact"/>
    <property type="match status" value="1"/>
</dbReference>
<keyword evidence="5 7" id="KW-0687">Ribonucleoprotein</keyword>
<keyword evidence="3 7" id="KW-0694">RNA-binding</keyword>
<dbReference type="EMBL" id="NVQC01000022">
    <property type="protein sequence ID" value="PTL35707.1"/>
    <property type="molecule type" value="Genomic_DNA"/>
</dbReference>
<comment type="subunit">
    <text evidence="7 9">Part of the 50S ribosomal subunit.</text>
</comment>
<dbReference type="InterPro" id="IPR005727">
    <property type="entry name" value="Ribosomal_uL22_bac/chlpt-type"/>
</dbReference>
<dbReference type="OrthoDB" id="9805969at2"/>
<dbReference type="RefSeq" id="WP_107562455.1">
    <property type="nucleotide sequence ID" value="NZ_NVQC01000022.1"/>
</dbReference>
<evidence type="ECO:0000256" key="1">
    <source>
        <dbReference type="ARBA" id="ARBA00009451"/>
    </source>
</evidence>
<dbReference type="PANTHER" id="PTHR13501">
    <property type="entry name" value="CHLOROPLAST 50S RIBOSOMAL PROTEIN L22-RELATED"/>
    <property type="match status" value="1"/>
</dbReference>
<dbReference type="GO" id="GO:0019843">
    <property type="term" value="F:rRNA binding"/>
    <property type="evidence" value="ECO:0007669"/>
    <property type="project" value="UniProtKB-UniRule"/>
</dbReference>
<evidence type="ECO:0000256" key="3">
    <source>
        <dbReference type="ARBA" id="ARBA00022884"/>
    </source>
</evidence>
<evidence type="ECO:0000256" key="4">
    <source>
        <dbReference type="ARBA" id="ARBA00022980"/>
    </source>
</evidence>
<comment type="similarity">
    <text evidence="1 7 8">Belongs to the universal ribosomal protein uL22 family.</text>
</comment>
<protein>
    <recommendedName>
        <fullName evidence="6 7">Large ribosomal subunit protein uL22</fullName>
    </recommendedName>
</protein>
<dbReference type="GO" id="GO:0006412">
    <property type="term" value="P:translation"/>
    <property type="evidence" value="ECO:0007669"/>
    <property type="project" value="UniProtKB-UniRule"/>
</dbReference>
<accession>A0A2T4TX95</accession>